<sequence>MWGWVIAFFSISTFDGWLIKQSSVVSVPTVIYFAIFPLASIISRRLSKTTWRLILFVVFSRSILAISLCILHLPKVSEFTIIMYCINILLFAFLLIDVISTRGIVAPALTVILIILLWMIIGWQVIIRLVLYCNLVVIFNKAATRLNKYLKSFNAAMAVLTGTAAFGLALGWMLASL</sequence>
<dbReference type="KEGG" id="bsen:DP114_25785"/>
<dbReference type="EMBL" id="CP030118">
    <property type="protein sequence ID" value="QDL10861.1"/>
    <property type="molecule type" value="Genomic_DNA"/>
</dbReference>
<feature type="transmembrane region" description="Helical" evidence="1">
    <location>
        <begin position="23"/>
        <end position="41"/>
    </location>
</feature>
<evidence type="ECO:0000313" key="2">
    <source>
        <dbReference type="EMBL" id="QDL10861.1"/>
    </source>
</evidence>
<proteinExistence type="predicted"/>
<name>A0A856MMX4_9CYAN</name>
<evidence type="ECO:0000313" key="3">
    <source>
        <dbReference type="Proteomes" id="UP000503129"/>
    </source>
</evidence>
<accession>A0A856MMX4</accession>
<keyword evidence="1" id="KW-0812">Transmembrane</keyword>
<protein>
    <submittedName>
        <fullName evidence="2">Uncharacterized protein</fullName>
    </submittedName>
</protein>
<gene>
    <name evidence="2" type="ORF">DP114_25785</name>
</gene>
<feature type="transmembrane region" description="Helical" evidence="1">
    <location>
        <begin position="79"/>
        <end position="96"/>
    </location>
</feature>
<feature type="transmembrane region" description="Helical" evidence="1">
    <location>
        <begin position="53"/>
        <end position="73"/>
    </location>
</feature>
<keyword evidence="3" id="KW-1185">Reference proteome</keyword>
<dbReference type="Proteomes" id="UP000503129">
    <property type="component" value="Chromosome"/>
</dbReference>
<evidence type="ECO:0000256" key="1">
    <source>
        <dbReference type="SAM" id="Phobius"/>
    </source>
</evidence>
<organism evidence="2 3">
    <name type="scientific">Brasilonema sennae CENA114</name>
    <dbReference type="NCBI Taxonomy" id="415709"/>
    <lineage>
        <taxon>Bacteria</taxon>
        <taxon>Bacillati</taxon>
        <taxon>Cyanobacteriota</taxon>
        <taxon>Cyanophyceae</taxon>
        <taxon>Nostocales</taxon>
        <taxon>Scytonemataceae</taxon>
        <taxon>Brasilonema</taxon>
        <taxon>Bromeliae group (in: Brasilonema)</taxon>
    </lineage>
</organism>
<reference evidence="2 3" key="1">
    <citation type="submission" date="2018-06" db="EMBL/GenBank/DDBJ databases">
        <title>Comparative genomics of Brasilonema spp. strains.</title>
        <authorList>
            <person name="Alvarenga D.O."/>
            <person name="Fiore M.F."/>
            <person name="Varani A.M."/>
        </authorList>
    </citation>
    <scope>NUCLEOTIDE SEQUENCE [LARGE SCALE GENOMIC DNA]</scope>
    <source>
        <strain evidence="2 3">CENA114</strain>
    </source>
</reference>
<feature type="transmembrane region" description="Helical" evidence="1">
    <location>
        <begin position="155"/>
        <end position="175"/>
    </location>
</feature>
<keyword evidence="1" id="KW-0472">Membrane</keyword>
<dbReference type="AlphaFoldDB" id="A0A856MMX4"/>
<keyword evidence="1" id="KW-1133">Transmembrane helix</keyword>